<dbReference type="CDD" id="cd04433">
    <property type="entry name" value="AFD_class_I"/>
    <property type="match status" value="1"/>
</dbReference>
<dbReference type="InterPro" id="IPR020845">
    <property type="entry name" value="AMP-binding_CS"/>
</dbReference>
<dbReference type="InterPro" id="IPR045851">
    <property type="entry name" value="AMP-bd_C_sf"/>
</dbReference>
<evidence type="ECO:0000259" key="4">
    <source>
        <dbReference type="Pfam" id="PF00501"/>
    </source>
</evidence>
<dbReference type="InterPro" id="IPR000873">
    <property type="entry name" value="AMP-dep_synth/lig_dom"/>
</dbReference>
<feature type="domain" description="AMP-dependent synthetase/ligase" evidence="4">
    <location>
        <begin position="36"/>
        <end position="379"/>
    </location>
</feature>
<dbReference type="PANTHER" id="PTHR43201">
    <property type="entry name" value="ACYL-COA SYNTHETASE"/>
    <property type="match status" value="1"/>
</dbReference>
<keyword evidence="2 6" id="KW-0436">Ligase</keyword>
<dbReference type="Pfam" id="PF00501">
    <property type="entry name" value="AMP-binding"/>
    <property type="match status" value="1"/>
</dbReference>
<dbReference type="EC" id="6.2.1.-" evidence="6"/>
<proteinExistence type="inferred from homology"/>
<evidence type="ECO:0000256" key="3">
    <source>
        <dbReference type="SAM" id="MobiDB-lite"/>
    </source>
</evidence>
<feature type="domain" description="AMP-binding enzyme C-terminal" evidence="5">
    <location>
        <begin position="431"/>
        <end position="506"/>
    </location>
</feature>
<dbReference type="InterPro" id="IPR042099">
    <property type="entry name" value="ANL_N_sf"/>
</dbReference>
<dbReference type="Proteomes" id="UP000614047">
    <property type="component" value="Unassembled WGS sequence"/>
</dbReference>
<dbReference type="Pfam" id="PF13193">
    <property type="entry name" value="AMP-binding_C"/>
    <property type="match status" value="1"/>
</dbReference>
<feature type="region of interest" description="Disordered" evidence="3">
    <location>
        <begin position="325"/>
        <end position="346"/>
    </location>
</feature>
<dbReference type="EMBL" id="JADOUA010000001">
    <property type="protein sequence ID" value="MBG6091525.1"/>
    <property type="molecule type" value="Genomic_DNA"/>
</dbReference>
<comment type="caution">
    <text evidence="6">The sequence shown here is derived from an EMBL/GenBank/DDBJ whole genome shotgun (WGS) entry which is preliminary data.</text>
</comment>
<evidence type="ECO:0000256" key="1">
    <source>
        <dbReference type="ARBA" id="ARBA00006432"/>
    </source>
</evidence>
<dbReference type="SUPFAM" id="SSF56801">
    <property type="entry name" value="Acetyl-CoA synthetase-like"/>
    <property type="match status" value="1"/>
</dbReference>
<dbReference type="Gene3D" id="3.40.50.12780">
    <property type="entry name" value="N-terminal domain of ligase-like"/>
    <property type="match status" value="1"/>
</dbReference>
<organism evidence="6 7">
    <name type="scientific">Actinomadura viridis</name>
    <dbReference type="NCBI Taxonomy" id="58110"/>
    <lineage>
        <taxon>Bacteria</taxon>
        <taxon>Bacillati</taxon>
        <taxon>Actinomycetota</taxon>
        <taxon>Actinomycetes</taxon>
        <taxon>Streptosporangiales</taxon>
        <taxon>Thermomonosporaceae</taxon>
        <taxon>Actinomadura</taxon>
    </lineage>
</organism>
<dbReference type="InterPro" id="IPR025110">
    <property type="entry name" value="AMP-bd_C"/>
</dbReference>
<evidence type="ECO:0000313" key="6">
    <source>
        <dbReference type="EMBL" id="MBG6091525.1"/>
    </source>
</evidence>
<comment type="similarity">
    <text evidence="1">Belongs to the ATP-dependent AMP-binding enzyme family.</text>
</comment>
<accession>A0A931DK67</accession>
<evidence type="ECO:0000256" key="2">
    <source>
        <dbReference type="ARBA" id="ARBA00022598"/>
    </source>
</evidence>
<dbReference type="RefSeq" id="WP_197013825.1">
    <property type="nucleotide sequence ID" value="NZ_BAABES010000019.1"/>
</dbReference>
<dbReference type="GO" id="GO:0031956">
    <property type="term" value="F:medium-chain fatty acid-CoA ligase activity"/>
    <property type="evidence" value="ECO:0007669"/>
    <property type="project" value="TreeGrafter"/>
</dbReference>
<dbReference type="AlphaFoldDB" id="A0A931DK67"/>
<reference evidence="6" key="1">
    <citation type="submission" date="2020-11" db="EMBL/GenBank/DDBJ databases">
        <title>Sequencing the genomes of 1000 actinobacteria strains.</title>
        <authorList>
            <person name="Klenk H.-P."/>
        </authorList>
    </citation>
    <scope>NUCLEOTIDE SEQUENCE</scope>
    <source>
        <strain evidence="6">DSM 43175</strain>
    </source>
</reference>
<dbReference type="GO" id="GO:0006631">
    <property type="term" value="P:fatty acid metabolic process"/>
    <property type="evidence" value="ECO:0007669"/>
    <property type="project" value="TreeGrafter"/>
</dbReference>
<protein>
    <submittedName>
        <fullName evidence="6">Fatty-acyl-CoA synthase</fullName>
        <ecNumber evidence="6">6.2.1.-</ecNumber>
    </submittedName>
</protein>
<evidence type="ECO:0000259" key="5">
    <source>
        <dbReference type="Pfam" id="PF13193"/>
    </source>
</evidence>
<dbReference type="Gene3D" id="3.30.300.30">
    <property type="match status" value="1"/>
</dbReference>
<keyword evidence="7" id="KW-1185">Reference proteome</keyword>
<gene>
    <name evidence="6" type="ORF">IW256_005638</name>
</gene>
<evidence type="ECO:0000313" key="7">
    <source>
        <dbReference type="Proteomes" id="UP000614047"/>
    </source>
</evidence>
<sequence length="533" mass="54191">MPTPLALDALILERAGAGPDRPLFAFPHPVGLVPAGEFAELAGRAAASLAALGVGPGDRVAVWAENGLPWLVLLAGAAWRGATLVTLHPGSGGKDLADALRRAAPAVLFAASRIRDVPTAEPLGRLAHLLPGTDRVVAFDQDRGRDALRGLPGWDDPAPPPALDRDAPLNIQFTSGSTGPPKMVALTSASLVRNARWTAEAAGIGAADRIASPLPLAHAAGLGSGAVLALVTGALWASPRRFRPDGVLDQIVRHRCTVLQAVPTMAAMLAERVEAEPGRWDLSSLRLGFLGGAFCGPDLLARAGRALGLERVAVVYGQTEAGPTISLDPDAGPRGRSGGVGRPLPGVEVRVVRPGTETPVPAGREGELLVRSGSLAAGYADDPAATAAAFLPGGWLRTGDRARLEDGGVLVLAGRLKDLIIRGGENVGPAEVEDALLERPEIGRACVVGVPSPRWGEEVGALVVPAGDAAVDPAAVAAGVAARLARHKVPTLIRVVGELPLLPNGKVDVRAARALLAAGPAAGPAAGQAGGTP</sequence>
<dbReference type="PANTHER" id="PTHR43201:SF5">
    <property type="entry name" value="MEDIUM-CHAIN ACYL-COA LIGASE ACSF2, MITOCHONDRIAL"/>
    <property type="match status" value="1"/>
</dbReference>
<dbReference type="PROSITE" id="PS00455">
    <property type="entry name" value="AMP_BINDING"/>
    <property type="match status" value="1"/>
</dbReference>
<name>A0A931DK67_9ACTN</name>